<evidence type="ECO:0000313" key="1">
    <source>
        <dbReference type="EMBL" id="GBL97428.1"/>
    </source>
</evidence>
<organism evidence="1 2">
    <name type="scientific">Araneus ventricosus</name>
    <name type="common">Orbweaver spider</name>
    <name type="synonym">Epeira ventricosa</name>
    <dbReference type="NCBI Taxonomy" id="182803"/>
    <lineage>
        <taxon>Eukaryota</taxon>
        <taxon>Metazoa</taxon>
        <taxon>Ecdysozoa</taxon>
        <taxon>Arthropoda</taxon>
        <taxon>Chelicerata</taxon>
        <taxon>Arachnida</taxon>
        <taxon>Araneae</taxon>
        <taxon>Araneomorphae</taxon>
        <taxon>Entelegynae</taxon>
        <taxon>Araneoidea</taxon>
        <taxon>Araneidae</taxon>
        <taxon>Araneus</taxon>
    </lineage>
</organism>
<accession>A0A4Y2BZD1</accession>
<protein>
    <submittedName>
        <fullName evidence="1">Uncharacterized protein</fullName>
    </submittedName>
</protein>
<feature type="non-terminal residue" evidence="1">
    <location>
        <position position="54"/>
    </location>
</feature>
<dbReference type="EMBL" id="BGPR01000129">
    <property type="protein sequence ID" value="GBL97428.1"/>
    <property type="molecule type" value="Genomic_DNA"/>
</dbReference>
<name>A0A4Y2BZD1_ARAVE</name>
<gene>
    <name evidence="1" type="ORF">AVEN_170530_1</name>
</gene>
<sequence>MDDESTDLFANYNRRTFDPTDLRLVIHESSTPFIFDHSTQKPIVNVKNRLELEW</sequence>
<evidence type="ECO:0000313" key="2">
    <source>
        <dbReference type="Proteomes" id="UP000499080"/>
    </source>
</evidence>
<dbReference type="AlphaFoldDB" id="A0A4Y2BZD1"/>
<comment type="caution">
    <text evidence="1">The sequence shown here is derived from an EMBL/GenBank/DDBJ whole genome shotgun (WGS) entry which is preliminary data.</text>
</comment>
<dbReference type="Proteomes" id="UP000499080">
    <property type="component" value="Unassembled WGS sequence"/>
</dbReference>
<reference evidence="1 2" key="1">
    <citation type="journal article" date="2019" name="Sci. Rep.">
        <title>Orb-weaving spider Araneus ventricosus genome elucidates the spidroin gene catalogue.</title>
        <authorList>
            <person name="Kono N."/>
            <person name="Nakamura H."/>
            <person name="Ohtoshi R."/>
            <person name="Moran D.A.P."/>
            <person name="Shinohara A."/>
            <person name="Yoshida Y."/>
            <person name="Fujiwara M."/>
            <person name="Mori M."/>
            <person name="Tomita M."/>
            <person name="Arakawa K."/>
        </authorList>
    </citation>
    <scope>NUCLEOTIDE SEQUENCE [LARGE SCALE GENOMIC DNA]</scope>
</reference>
<proteinExistence type="predicted"/>
<keyword evidence="2" id="KW-1185">Reference proteome</keyword>